<evidence type="ECO:0000313" key="3">
    <source>
        <dbReference type="EMBL" id="KRT82768.1"/>
    </source>
</evidence>
<feature type="domain" description="MADF" evidence="2">
    <location>
        <begin position="11"/>
        <end position="101"/>
    </location>
</feature>
<feature type="compositionally biased region" description="Basic and acidic residues" evidence="1">
    <location>
        <begin position="129"/>
        <end position="142"/>
    </location>
</feature>
<dbReference type="AlphaFoldDB" id="A0A0T6B5U2"/>
<evidence type="ECO:0000313" key="4">
    <source>
        <dbReference type="Proteomes" id="UP000051574"/>
    </source>
</evidence>
<keyword evidence="4" id="KW-1185">Reference proteome</keyword>
<accession>A0A0T6B5U2</accession>
<organism evidence="3 4">
    <name type="scientific">Oryctes borbonicus</name>
    <dbReference type="NCBI Taxonomy" id="1629725"/>
    <lineage>
        <taxon>Eukaryota</taxon>
        <taxon>Metazoa</taxon>
        <taxon>Ecdysozoa</taxon>
        <taxon>Arthropoda</taxon>
        <taxon>Hexapoda</taxon>
        <taxon>Insecta</taxon>
        <taxon>Pterygota</taxon>
        <taxon>Neoptera</taxon>
        <taxon>Endopterygota</taxon>
        <taxon>Coleoptera</taxon>
        <taxon>Polyphaga</taxon>
        <taxon>Scarabaeiformia</taxon>
        <taxon>Scarabaeidae</taxon>
        <taxon>Dynastinae</taxon>
        <taxon>Oryctes</taxon>
    </lineage>
</organism>
<feature type="compositionally biased region" description="Basic and acidic residues" evidence="1">
    <location>
        <begin position="164"/>
        <end position="174"/>
    </location>
</feature>
<proteinExistence type="predicted"/>
<dbReference type="OrthoDB" id="10051975at2759"/>
<comment type="caution">
    <text evidence="3">The sequence shown here is derived from an EMBL/GenBank/DDBJ whole genome shotgun (WGS) entry which is preliminary data.</text>
</comment>
<protein>
    <submittedName>
        <fullName evidence="3">Myb/SANT-like transcription factor</fullName>
    </submittedName>
</protein>
<feature type="non-terminal residue" evidence="3">
    <location>
        <position position="295"/>
    </location>
</feature>
<feature type="compositionally biased region" description="Acidic residues" evidence="1">
    <location>
        <begin position="119"/>
        <end position="128"/>
    </location>
</feature>
<evidence type="ECO:0000259" key="2">
    <source>
        <dbReference type="PROSITE" id="PS51029"/>
    </source>
</evidence>
<dbReference type="InterPro" id="IPR006578">
    <property type="entry name" value="MADF-dom"/>
</dbReference>
<feature type="compositionally biased region" description="Polar residues" evidence="1">
    <location>
        <begin position="182"/>
        <end position="192"/>
    </location>
</feature>
<name>A0A0T6B5U2_9SCAR</name>
<evidence type="ECO:0000256" key="1">
    <source>
        <dbReference type="SAM" id="MobiDB-lite"/>
    </source>
</evidence>
<dbReference type="PANTHER" id="PTHR21505">
    <property type="entry name" value="MADF DOMAIN-CONTAINING PROTEIN-RELATED"/>
    <property type="match status" value="1"/>
</dbReference>
<feature type="region of interest" description="Disordered" evidence="1">
    <location>
        <begin position="164"/>
        <end position="206"/>
    </location>
</feature>
<dbReference type="PANTHER" id="PTHR21505:SF12">
    <property type="entry name" value="MADF DOMAIN-CONTAINING PROTEIN-RELATED"/>
    <property type="match status" value="1"/>
</dbReference>
<dbReference type="SMART" id="SM00595">
    <property type="entry name" value="MADF"/>
    <property type="match status" value="1"/>
</dbReference>
<gene>
    <name evidence="3" type="ORF">AMK59_3271</name>
</gene>
<feature type="region of interest" description="Disordered" evidence="1">
    <location>
        <begin position="111"/>
        <end position="146"/>
    </location>
</feature>
<sequence length="295" mass="34194">MARWTKKAVLELINAYKRKSFLWNKYHKNFFCRHTRANAWVEIAGMFEVEPEIVKRKIKTLIATYRQQLCLVRKTTNRGQATYESLWFAYKALDSFLHHKYTETSTAEYDPQATLDATTENDNDATTDDDNHTTADNDKDVTTDNDEVQIIENDEVVQVYKIDDSSEDETHPNEEDVLIASNDITKQETNTDGDPLPGHHKMDDCEPSIKRPKLAEAQYRARTYADVRKKDDCDLFGKYLSATMREFDRKTRCVVQYLVNNILCQADLGAFQDGTFDYQSLVGFRSFNIKSECNE</sequence>
<dbReference type="Proteomes" id="UP000051574">
    <property type="component" value="Unassembled WGS sequence"/>
</dbReference>
<dbReference type="PROSITE" id="PS51029">
    <property type="entry name" value="MADF"/>
    <property type="match status" value="1"/>
</dbReference>
<dbReference type="EMBL" id="LJIG01009594">
    <property type="protein sequence ID" value="KRT82768.1"/>
    <property type="molecule type" value="Genomic_DNA"/>
</dbReference>
<dbReference type="Pfam" id="PF10545">
    <property type="entry name" value="MADF_DNA_bdg"/>
    <property type="match status" value="1"/>
</dbReference>
<reference evidence="3 4" key="1">
    <citation type="submission" date="2015-09" db="EMBL/GenBank/DDBJ databases">
        <title>Draft genome of the scarab beetle Oryctes borbonicus.</title>
        <authorList>
            <person name="Meyer J.M."/>
            <person name="Markov G.V."/>
            <person name="Baskaran P."/>
            <person name="Herrmann M."/>
            <person name="Sommer R.J."/>
            <person name="Roedelsperger C."/>
        </authorList>
    </citation>
    <scope>NUCLEOTIDE SEQUENCE [LARGE SCALE GENOMIC DNA]</scope>
    <source>
        <strain evidence="3">OB123</strain>
        <tissue evidence="3">Whole animal</tissue>
    </source>
</reference>